<comment type="caution">
    <text evidence="7">The sequence shown here is derived from an EMBL/GenBank/DDBJ whole genome shotgun (WGS) entry which is preliminary data.</text>
</comment>
<keyword evidence="2" id="KW-0902">Two-component regulatory system</keyword>
<evidence type="ECO:0000256" key="1">
    <source>
        <dbReference type="ARBA" id="ARBA00022553"/>
    </source>
</evidence>
<evidence type="ECO:0000313" key="8">
    <source>
        <dbReference type="Proteomes" id="UP000028002"/>
    </source>
</evidence>
<dbReference type="SUPFAM" id="SSF46894">
    <property type="entry name" value="C-terminal effector domain of the bipartite response regulators"/>
    <property type="match status" value="1"/>
</dbReference>
<keyword evidence="3" id="KW-0238">DNA-binding</keyword>
<dbReference type="InterPro" id="IPR000792">
    <property type="entry name" value="Tscrpt_reg_LuxR_C"/>
</dbReference>
<accession>A0A081RV77</accession>
<dbReference type="InterPro" id="IPR016032">
    <property type="entry name" value="Sig_transdc_resp-reg_C-effctor"/>
</dbReference>
<evidence type="ECO:0000256" key="4">
    <source>
        <dbReference type="PROSITE-ProRule" id="PRU00169"/>
    </source>
</evidence>
<protein>
    <submittedName>
        <fullName evidence="7">Two component transcriptional regulator, LuxR family</fullName>
    </submittedName>
</protein>
<dbReference type="AlphaFoldDB" id="A0A081RV77"/>
<dbReference type="CDD" id="cd17535">
    <property type="entry name" value="REC_NarL-like"/>
    <property type="match status" value="1"/>
</dbReference>
<dbReference type="InterPro" id="IPR051015">
    <property type="entry name" value="EvgA-like"/>
</dbReference>
<dbReference type="PROSITE" id="PS50043">
    <property type="entry name" value="HTH_LUXR_2"/>
    <property type="match status" value="1"/>
</dbReference>
<dbReference type="SMART" id="SM00421">
    <property type="entry name" value="HTH_LUXR"/>
    <property type="match status" value="1"/>
</dbReference>
<evidence type="ECO:0000259" key="6">
    <source>
        <dbReference type="PROSITE" id="PS50110"/>
    </source>
</evidence>
<dbReference type="PROSITE" id="PS00622">
    <property type="entry name" value="HTH_LUXR_1"/>
    <property type="match status" value="1"/>
</dbReference>
<dbReference type="SMART" id="SM00448">
    <property type="entry name" value="REC"/>
    <property type="match status" value="1"/>
</dbReference>
<dbReference type="RefSeq" id="WP_021323673.1">
    <property type="nucleotide sequence ID" value="NZ_CAWLUD010000045.1"/>
</dbReference>
<dbReference type="SUPFAM" id="SSF52172">
    <property type="entry name" value="CheY-like"/>
    <property type="match status" value="1"/>
</dbReference>
<dbReference type="InterPro" id="IPR058245">
    <property type="entry name" value="NreC/VraR/RcsB-like_REC"/>
</dbReference>
<feature type="modified residue" description="4-aspartylphosphate" evidence="4">
    <location>
        <position position="56"/>
    </location>
</feature>
<feature type="domain" description="HTH luxR-type" evidence="5">
    <location>
        <begin position="140"/>
        <end position="205"/>
    </location>
</feature>
<organism evidence="7 8">
    <name type="scientific">Photorhabdus temperata subsp. temperata Meg1</name>
    <dbReference type="NCBI Taxonomy" id="1393735"/>
    <lineage>
        <taxon>Bacteria</taxon>
        <taxon>Pseudomonadati</taxon>
        <taxon>Pseudomonadota</taxon>
        <taxon>Gammaproteobacteria</taxon>
        <taxon>Enterobacterales</taxon>
        <taxon>Morganellaceae</taxon>
        <taxon>Photorhabdus</taxon>
    </lineage>
</organism>
<dbReference type="PANTHER" id="PTHR45566">
    <property type="entry name" value="HTH-TYPE TRANSCRIPTIONAL REGULATOR YHJB-RELATED"/>
    <property type="match status" value="1"/>
</dbReference>
<dbReference type="InterPro" id="IPR036388">
    <property type="entry name" value="WH-like_DNA-bd_sf"/>
</dbReference>
<dbReference type="PROSITE" id="PS50110">
    <property type="entry name" value="RESPONSE_REGULATORY"/>
    <property type="match status" value="1"/>
</dbReference>
<evidence type="ECO:0000256" key="3">
    <source>
        <dbReference type="ARBA" id="ARBA00023125"/>
    </source>
</evidence>
<dbReference type="Gene3D" id="3.40.50.2300">
    <property type="match status" value="1"/>
</dbReference>
<dbReference type="GO" id="GO:0003677">
    <property type="term" value="F:DNA binding"/>
    <property type="evidence" value="ECO:0007669"/>
    <property type="project" value="UniProtKB-KW"/>
</dbReference>
<evidence type="ECO:0000313" key="7">
    <source>
        <dbReference type="EMBL" id="KER02580.1"/>
    </source>
</evidence>
<dbReference type="PANTHER" id="PTHR45566:SF2">
    <property type="entry name" value="NARL SUBFAMILY"/>
    <property type="match status" value="1"/>
</dbReference>
<dbReference type="GO" id="GO:0000160">
    <property type="term" value="P:phosphorelay signal transduction system"/>
    <property type="evidence" value="ECO:0007669"/>
    <property type="project" value="InterPro"/>
</dbReference>
<dbReference type="Proteomes" id="UP000028002">
    <property type="component" value="Unassembled WGS sequence"/>
</dbReference>
<evidence type="ECO:0000256" key="2">
    <source>
        <dbReference type="ARBA" id="ARBA00023012"/>
    </source>
</evidence>
<dbReference type="EMBL" id="JGVH01000045">
    <property type="protein sequence ID" value="KER02580.1"/>
    <property type="molecule type" value="Genomic_DNA"/>
</dbReference>
<gene>
    <name evidence="7" type="ORF">MEG1DRAFT_02770</name>
</gene>
<dbReference type="GO" id="GO:0006355">
    <property type="term" value="P:regulation of DNA-templated transcription"/>
    <property type="evidence" value="ECO:0007669"/>
    <property type="project" value="InterPro"/>
</dbReference>
<reference evidence="7 8" key="1">
    <citation type="submission" date="2014-03" db="EMBL/GenBank/DDBJ databases">
        <title>Draft Genome of Photorhabdus temperata Meg1.</title>
        <authorList>
            <person name="Hurst S.G.IV."/>
            <person name="Morris K."/>
            <person name="Thomas K."/>
            <person name="Tisa L.S."/>
        </authorList>
    </citation>
    <scope>NUCLEOTIDE SEQUENCE [LARGE SCALE GENOMIC DNA]</scope>
    <source>
        <strain evidence="7 8">Meg1</strain>
    </source>
</reference>
<dbReference type="PRINTS" id="PR00038">
    <property type="entry name" value="HTHLUXR"/>
</dbReference>
<dbReference type="InterPro" id="IPR001789">
    <property type="entry name" value="Sig_transdc_resp-reg_receiver"/>
</dbReference>
<dbReference type="Pfam" id="PF00196">
    <property type="entry name" value="GerE"/>
    <property type="match status" value="1"/>
</dbReference>
<dbReference type="CDD" id="cd06170">
    <property type="entry name" value="LuxR_C_like"/>
    <property type="match status" value="1"/>
</dbReference>
<feature type="domain" description="Response regulatory" evidence="6">
    <location>
        <begin position="4"/>
        <end position="124"/>
    </location>
</feature>
<dbReference type="InterPro" id="IPR011006">
    <property type="entry name" value="CheY-like_superfamily"/>
</dbReference>
<dbReference type="Pfam" id="PF00072">
    <property type="entry name" value="Response_reg"/>
    <property type="match status" value="1"/>
</dbReference>
<dbReference type="Gene3D" id="1.10.10.10">
    <property type="entry name" value="Winged helix-like DNA-binding domain superfamily/Winged helix DNA-binding domain"/>
    <property type="match status" value="1"/>
</dbReference>
<sequence>MPRQVIIADDHPVFLLGLRTVLATLPENYQVVGEAHDVTTLFSLLEEKEADMLITDFNMPGDNQIDGLRMISRIRELYPNLPVVVITMISDRKMIASLIDYKVKAILNKNSLSHELVKGLYSTTGHDKPYLSEQFIESPDEEVVKALTGKELEVIKLLGQGLSVNDIAARLYRTKQTISAQKISAMKKLGLDNEAALYNYLHQVGLGL</sequence>
<dbReference type="PATRIC" id="fig|1393735.3.peg.2828"/>
<evidence type="ECO:0000259" key="5">
    <source>
        <dbReference type="PROSITE" id="PS50043"/>
    </source>
</evidence>
<keyword evidence="1 4" id="KW-0597">Phosphoprotein</keyword>
<name>A0A081RV77_PHOTE</name>
<proteinExistence type="predicted"/>